<dbReference type="EMBL" id="UINC01077621">
    <property type="protein sequence ID" value="SVC17907.1"/>
    <property type="molecule type" value="Genomic_DNA"/>
</dbReference>
<organism evidence="2">
    <name type="scientific">marine metagenome</name>
    <dbReference type="NCBI Taxonomy" id="408172"/>
    <lineage>
        <taxon>unclassified sequences</taxon>
        <taxon>metagenomes</taxon>
        <taxon>ecological metagenomes</taxon>
    </lineage>
</organism>
<dbReference type="Pfam" id="PF07110">
    <property type="entry name" value="EthD"/>
    <property type="match status" value="1"/>
</dbReference>
<dbReference type="InterPro" id="IPR011008">
    <property type="entry name" value="Dimeric_a/b-barrel"/>
</dbReference>
<evidence type="ECO:0000259" key="1">
    <source>
        <dbReference type="Pfam" id="PF07110"/>
    </source>
</evidence>
<dbReference type="GO" id="GO:0016491">
    <property type="term" value="F:oxidoreductase activity"/>
    <property type="evidence" value="ECO:0007669"/>
    <property type="project" value="InterPro"/>
</dbReference>
<dbReference type="AlphaFoldDB" id="A0A382K4B0"/>
<feature type="domain" description="EthD" evidence="1">
    <location>
        <begin position="11"/>
        <end position="102"/>
    </location>
</feature>
<reference evidence="2" key="1">
    <citation type="submission" date="2018-05" db="EMBL/GenBank/DDBJ databases">
        <authorList>
            <person name="Lanie J.A."/>
            <person name="Ng W.-L."/>
            <person name="Kazmierczak K.M."/>
            <person name="Andrzejewski T.M."/>
            <person name="Davidsen T.M."/>
            <person name="Wayne K.J."/>
            <person name="Tettelin H."/>
            <person name="Glass J.I."/>
            <person name="Rusch D."/>
            <person name="Podicherti R."/>
            <person name="Tsui H.-C.T."/>
            <person name="Winkler M.E."/>
        </authorList>
    </citation>
    <scope>NUCLEOTIDE SEQUENCE</scope>
</reference>
<dbReference type="InterPro" id="IPR009799">
    <property type="entry name" value="EthD_dom"/>
</dbReference>
<sequence>MIKIVTPMKRRPGISVEEFREYYEKKHKVIGEKYLTGFAIKYVRRFTNSLPDLSGKVRDPDFDVILEVWYPDMETFNTCIAKLTEPNIAKEIREDEAKLFDLNYKRRSYVVEEFESDLKD</sequence>
<dbReference type="Gene3D" id="3.30.70.100">
    <property type="match status" value="1"/>
</dbReference>
<evidence type="ECO:0000313" key="2">
    <source>
        <dbReference type="EMBL" id="SVC17907.1"/>
    </source>
</evidence>
<name>A0A382K4B0_9ZZZZ</name>
<proteinExistence type="predicted"/>
<protein>
    <recommendedName>
        <fullName evidence="1">EthD domain-containing protein</fullName>
    </recommendedName>
</protein>
<dbReference type="SUPFAM" id="SSF54909">
    <property type="entry name" value="Dimeric alpha+beta barrel"/>
    <property type="match status" value="1"/>
</dbReference>
<gene>
    <name evidence="2" type="ORF">METZ01_LOCUS270761</name>
</gene>
<accession>A0A382K4B0</accession>